<gene>
    <name evidence="1" type="ORF">BpHYR1_045250</name>
</gene>
<evidence type="ECO:0000313" key="2">
    <source>
        <dbReference type="Proteomes" id="UP000276133"/>
    </source>
</evidence>
<comment type="caution">
    <text evidence="1">The sequence shown here is derived from an EMBL/GenBank/DDBJ whole genome shotgun (WGS) entry which is preliminary data.</text>
</comment>
<accession>A0A3M7SGH1</accession>
<protein>
    <submittedName>
        <fullName evidence="1">Uncharacterized protein</fullName>
    </submittedName>
</protein>
<name>A0A3M7SGH1_BRAPC</name>
<keyword evidence="2" id="KW-1185">Reference proteome</keyword>
<dbReference type="AlphaFoldDB" id="A0A3M7SGH1"/>
<reference evidence="1 2" key="1">
    <citation type="journal article" date="2018" name="Sci. Rep.">
        <title>Genomic signatures of local adaptation to the degree of environmental predictability in rotifers.</title>
        <authorList>
            <person name="Franch-Gras L."/>
            <person name="Hahn C."/>
            <person name="Garcia-Roger E.M."/>
            <person name="Carmona M.J."/>
            <person name="Serra M."/>
            <person name="Gomez A."/>
        </authorList>
    </citation>
    <scope>NUCLEOTIDE SEQUENCE [LARGE SCALE GENOMIC DNA]</scope>
    <source>
        <strain evidence="1">HYR1</strain>
    </source>
</reference>
<sequence>MNIKKYFLMLKNFFSSNIKLLWELSTCSCKKINNEWMIHNGLFLFKLLFIQFINLVRKFFLHIFNDTISSEIINQEILFDTICNNT</sequence>
<dbReference type="EMBL" id="REGN01001408">
    <property type="protein sequence ID" value="RNA34836.1"/>
    <property type="molecule type" value="Genomic_DNA"/>
</dbReference>
<organism evidence="1 2">
    <name type="scientific">Brachionus plicatilis</name>
    <name type="common">Marine rotifer</name>
    <name type="synonym">Brachionus muelleri</name>
    <dbReference type="NCBI Taxonomy" id="10195"/>
    <lineage>
        <taxon>Eukaryota</taxon>
        <taxon>Metazoa</taxon>
        <taxon>Spiralia</taxon>
        <taxon>Gnathifera</taxon>
        <taxon>Rotifera</taxon>
        <taxon>Eurotatoria</taxon>
        <taxon>Monogononta</taxon>
        <taxon>Pseudotrocha</taxon>
        <taxon>Ploima</taxon>
        <taxon>Brachionidae</taxon>
        <taxon>Brachionus</taxon>
    </lineage>
</organism>
<evidence type="ECO:0000313" key="1">
    <source>
        <dbReference type="EMBL" id="RNA34836.1"/>
    </source>
</evidence>
<proteinExistence type="predicted"/>
<dbReference type="Proteomes" id="UP000276133">
    <property type="component" value="Unassembled WGS sequence"/>
</dbReference>